<dbReference type="InterPro" id="IPR025992">
    <property type="entry name" value="Haem-bd"/>
</dbReference>
<evidence type="ECO:0000259" key="1">
    <source>
        <dbReference type="SMART" id="SM01235"/>
    </source>
</evidence>
<evidence type="ECO:0000313" key="2">
    <source>
        <dbReference type="EMBL" id="SFV70013.1"/>
    </source>
</evidence>
<reference evidence="2" key="1">
    <citation type="submission" date="2016-10" db="EMBL/GenBank/DDBJ databases">
        <authorList>
            <person name="de Groot N.N."/>
        </authorList>
    </citation>
    <scope>NUCLEOTIDE SEQUENCE</scope>
</reference>
<organism evidence="2">
    <name type="scientific">hydrothermal vent metagenome</name>
    <dbReference type="NCBI Taxonomy" id="652676"/>
    <lineage>
        <taxon>unclassified sequences</taxon>
        <taxon>metagenomes</taxon>
        <taxon>ecological metagenomes</taxon>
    </lineage>
</organism>
<feature type="domain" description="Haem-binding" evidence="1">
    <location>
        <begin position="2"/>
        <end position="97"/>
    </location>
</feature>
<protein>
    <recommendedName>
        <fullName evidence="1">Haem-binding domain-containing protein</fullName>
    </recommendedName>
</protein>
<accession>A0A1W1CWA0</accession>
<sequence length="105" mass="12601">MSCYDCHSNNTEYKWYDNIAPLSWYVDNNILKAKFSLNFSKWGEFPSWRRLLFFQGAIPYDIETKKMPPKSYTFMHPDAKISLDEKKQISKWISSIDFTKEQKNE</sequence>
<proteinExistence type="predicted"/>
<gene>
    <name evidence="2" type="ORF">MNB_SV-3-630</name>
</gene>
<dbReference type="SMART" id="SM01235">
    <property type="entry name" value="Haem_bd"/>
    <property type="match status" value="1"/>
</dbReference>
<dbReference type="Pfam" id="PF14376">
    <property type="entry name" value="Haem_bd"/>
    <property type="match status" value="1"/>
</dbReference>
<name>A0A1W1CWA0_9ZZZZ</name>
<dbReference type="EMBL" id="FPHI01000044">
    <property type="protein sequence ID" value="SFV70013.1"/>
    <property type="molecule type" value="Genomic_DNA"/>
</dbReference>
<dbReference type="AlphaFoldDB" id="A0A1W1CWA0"/>